<keyword evidence="2" id="KW-1185">Reference proteome</keyword>
<evidence type="ECO:0000313" key="1">
    <source>
        <dbReference type="EMBL" id="KAH7988486.1"/>
    </source>
</evidence>
<accession>A0ACB8E894</accession>
<dbReference type="Proteomes" id="UP000827872">
    <property type="component" value="Linkage Group LG10"/>
</dbReference>
<comment type="caution">
    <text evidence="1">The sequence shown here is derived from an EMBL/GenBank/DDBJ whole genome shotgun (WGS) entry which is preliminary data.</text>
</comment>
<organism evidence="1 2">
    <name type="scientific">Sphaerodactylus townsendi</name>
    <dbReference type="NCBI Taxonomy" id="933632"/>
    <lineage>
        <taxon>Eukaryota</taxon>
        <taxon>Metazoa</taxon>
        <taxon>Chordata</taxon>
        <taxon>Craniata</taxon>
        <taxon>Vertebrata</taxon>
        <taxon>Euteleostomi</taxon>
        <taxon>Lepidosauria</taxon>
        <taxon>Squamata</taxon>
        <taxon>Bifurcata</taxon>
        <taxon>Gekkota</taxon>
        <taxon>Sphaerodactylidae</taxon>
        <taxon>Sphaerodactylus</taxon>
    </lineage>
</organism>
<sequence length="228" mass="25447">MGSFLECLPLKEWKPCSLCPSFQSIATKDGTAEKDKDFKGKAQKQVQFNPGQTTATWRVRIIVDNEYEESEIFQITLSDPVMASLEFPERATVEIVDPGDESTVYIPGSEYRIEEDVGELLIPIRRSGDVSHELMVICSTHEGSATGTVPSTVLSYSDYISRPEDHMSLIRFDKDEIEKTCRVIIIDDSLYEEDETFNVTLSMPMGGQIGAEFPSTKVVILADTDDGE</sequence>
<dbReference type="EMBL" id="CM037623">
    <property type="protein sequence ID" value="KAH7988486.1"/>
    <property type="molecule type" value="Genomic_DNA"/>
</dbReference>
<gene>
    <name evidence="1" type="primary">FREM2_2</name>
    <name evidence="1" type="ORF">K3G42_017347</name>
</gene>
<protein>
    <submittedName>
        <fullName evidence="1">FRAS1- extracellular matrix protein 2</fullName>
    </submittedName>
</protein>
<proteinExistence type="predicted"/>
<name>A0ACB8E894_9SAUR</name>
<reference evidence="1" key="1">
    <citation type="submission" date="2021-08" db="EMBL/GenBank/DDBJ databases">
        <title>The first chromosome-level gecko genome reveals the dynamic sex chromosomes of Neotropical dwarf geckos (Sphaerodactylidae: Sphaerodactylus).</title>
        <authorList>
            <person name="Pinto B.J."/>
            <person name="Keating S.E."/>
            <person name="Gamble T."/>
        </authorList>
    </citation>
    <scope>NUCLEOTIDE SEQUENCE</scope>
    <source>
        <strain evidence="1">TG3544</strain>
    </source>
</reference>
<evidence type="ECO:0000313" key="2">
    <source>
        <dbReference type="Proteomes" id="UP000827872"/>
    </source>
</evidence>